<dbReference type="PANTHER" id="PTHR19446">
    <property type="entry name" value="REVERSE TRANSCRIPTASES"/>
    <property type="match status" value="1"/>
</dbReference>
<comment type="caution">
    <text evidence="2">The sequence shown here is derived from an EMBL/GenBank/DDBJ whole genome shotgun (WGS) entry which is preliminary data.</text>
</comment>
<evidence type="ECO:0000256" key="1">
    <source>
        <dbReference type="SAM" id="Coils"/>
    </source>
</evidence>
<proteinExistence type="predicted"/>
<dbReference type="AlphaFoldDB" id="A0AAV7VBZ4"/>
<reference evidence="2" key="1">
    <citation type="journal article" date="2022" name="bioRxiv">
        <title>Sequencing and chromosome-scale assembly of the giantPleurodeles waltlgenome.</title>
        <authorList>
            <person name="Brown T."/>
            <person name="Elewa A."/>
            <person name="Iarovenko S."/>
            <person name="Subramanian E."/>
            <person name="Araus A.J."/>
            <person name="Petzold A."/>
            <person name="Susuki M."/>
            <person name="Suzuki K.-i.T."/>
            <person name="Hayashi T."/>
            <person name="Toyoda A."/>
            <person name="Oliveira C."/>
            <person name="Osipova E."/>
            <person name="Leigh N.D."/>
            <person name="Simon A."/>
            <person name="Yun M.H."/>
        </authorList>
    </citation>
    <scope>NUCLEOTIDE SEQUENCE</scope>
    <source>
        <strain evidence="2">20211129_DDA</strain>
        <tissue evidence="2">Liver</tissue>
    </source>
</reference>
<keyword evidence="3" id="KW-1185">Reference proteome</keyword>
<gene>
    <name evidence="2" type="ORF">NDU88_001519</name>
</gene>
<accession>A0AAV7VBZ4</accession>
<evidence type="ECO:0000313" key="2">
    <source>
        <dbReference type="EMBL" id="KAJ1197663.1"/>
    </source>
</evidence>
<feature type="coiled-coil region" evidence="1">
    <location>
        <begin position="45"/>
        <end position="72"/>
    </location>
</feature>
<evidence type="ECO:0000313" key="3">
    <source>
        <dbReference type="Proteomes" id="UP001066276"/>
    </source>
</evidence>
<dbReference type="EMBL" id="JANPWB010000003">
    <property type="protein sequence ID" value="KAJ1197663.1"/>
    <property type="molecule type" value="Genomic_DNA"/>
</dbReference>
<dbReference type="Proteomes" id="UP001066276">
    <property type="component" value="Chromosome 2_1"/>
</dbReference>
<keyword evidence="1" id="KW-0175">Coiled coil</keyword>
<name>A0AAV7VBZ4_PLEWA</name>
<organism evidence="2 3">
    <name type="scientific">Pleurodeles waltl</name>
    <name type="common">Iberian ribbed newt</name>
    <dbReference type="NCBI Taxonomy" id="8319"/>
    <lineage>
        <taxon>Eukaryota</taxon>
        <taxon>Metazoa</taxon>
        <taxon>Chordata</taxon>
        <taxon>Craniata</taxon>
        <taxon>Vertebrata</taxon>
        <taxon>Euteleostomi</taxon>
        <taxon>Amphibia</taxon>
        <taxon>Batrachia</taxon>
        <taxon>Caudata</taxon>
        <taxon>Salamandroidea</taxon>
        <taxon>Salamandridae</taxon>
        <taxon>Pleurodelinae</taxon>
        <taxon>Pleurodeles</taxon>
    </lineage>
</organism>
<sequence length="244" mass="27289">MRNFICPLGLDSPENDTPETSIATLCETLKVVVRGQFIAIAARQNALSRDKRQQLEDDIQALEETHRQSGSLAVRRQLSVQRKRLRALDEGKAEYAVLRTKQKFYTGGNRAGRLFALRLHIQATECRVAELRLPDGTLTCREEPIRQQFERFYADLYSAEGVDQSKVEDYLDSAPVARLPPVDSAALEKDITPTEALRAIHRLKPGKALGADGFGAEFYTSLGAQLAPILARLYNALNIPTYLF</sequence>
<protein>
    <submittedName>
        <fullName evidence="2">Uncharacterized protein</fullName>
    </submittedName>
</protein>